<dbReference type="RefSeq" id="WP_205681666.1">
    <property type="nucleotide sequence ID" value="NZ_CP070968.1"/>
</dbReference>
<protein>
    <recommendedName>
        <fullName evidence="5">2TM domain-containing protein</fullName>
    </recommendedName>
</protein>
<accession>A0ABX7LMQ2</accession>
<sequence>MSDARQSSQERLRELAKAIDGLEREAAPTPLPNKPKKLPEPALGPKTKLTVRILTWFFRVYWVVWITVTLTVDPPLQLEKWLYVPFSAFVCWLIFQFHKAIIVAAAKKISSSRRS</sequence>
<name>A0ABX7LMQ2_9CAUL</name>
<evidence type="ECO:0008006" key="5">
    <source>
        <dbReference type="Google" id="ProtNLM"/>
    </source>
</evidence>
<dbReference type="EMBL" id="CP070968">
    <property type="protein sequence ID" value="QSF54098.1"/>
    <property type="molecule type" value="Genomic_DNA"/>
</dbReference>
<organism evidence="3 4">
    <name type="scientific">Brevundimonas fontaquae</name>
    <dbReference type="NCBI Taxonomy" id="2813778"/>
    <lineage>
        <taxon>Bacteria</taxon>
        <taxon>Pseudomonadati</taxon>
        <taxon>Pseudomonadota</taxon>
        <taxon>Alphaproteobacteria</taxon>
        <taxon>Caulobacterales</taxon>
        <taxon>Caulobacteraceae</taxon>
        <taxon>Brevundimonas</taxon>
    </lineage>
</organism>
<evidence type="ECO:0000256" key="2">
    <source>
        <dbReference type="SAM" id="Phobius"/>
    </source>
</evidence>
<keyword evidence="2" id="KW-1133">Transmembrane helix</keyword>
<evidence type="ECO:0000313" key="4">
    <source>
        <dbReference type="Proteomes" id="UP000662957"/>
    </source>
</evidence>
<evidence type="ECO:0000256" key="1">
    <source>
        <dbReference type="SAM" id="MobiDB-lite"/>
    </source>
</evidence>
<feature type="transmembrane region" description="Helical" evidence="2">
    <location>
        <begin position="84"/>
        <end position="106"/>
    </location>
</feature>
<proteinExistence type="predicted"/>
<keyword evidence="2" id="KW-0472">Membrane</keyword>
<gene>
    <name evidence="3" type="ORF">JX001_15305</name>
</gene>
<keyword evidence="4" id="KW-1185">Reference proteome</keyword>
<keyword evidence="2" id="KW-0812">Transmembrane</keyword>
<dbReference type="Proteomes" id="UP000662957">
    <property type="component" value="Chromosome"/>
</dbReference>
<evidence type="ECO:0000313" key="3">
    <source>
        <dbReference type="EMBL" id="QSF54098.1"/>
    </source>
</evidence>
<reference evidence="3 4" key="1">
    <citation type="submission" date="2021-02" db="EMBL/GenBank/DDBJ databases">
        <title>Brevundimonas sp. CS1 genome sequence.</title>
        <authorList>
            <person name="Lee K."/>
            <person name="Choi Y.-J."/>
            <person name="Son H.-R."/>
        </authorList>
    </citation>
    <scope>NUCLEOTIDE SEQUENCE [LARGE SCALE GENOMIC DNA]</scope>
    <source>
        <strain evidence="3 4">CS1</strain>
    </source>
</reference>
<feature type="region of interest" description="Disordered" evidence="1">
    <location>
        <begin position="19"/>
        <end position="40"/>
    </location>
</feature>
<feature type="transmembrane region" description="Helical" evidence="2">
    <location>
        <begin position="53"/>
        <end position="72"/>
    </location>
</feature>